<dbReference type="InterPro" id="IPR006260">
    <property type="entry name" value="TonB/TolA_C"/>
</dbReference>
<keyword evidence="3" id="KW-1133">Transmembrane helix</keyword>
<dbReference type="GO" id="GO:0055085">
    <property type="term" value="P:transmembrane transport"/>
    <property type="evidence" value="ECO:0007669"/>
    <property type="project" value="InterPro"/>
</dbReference>
<accession>A0A7W9B9U6</accession>
<comment type="caution">
    <text evidence="7">The sequence shown here is derived from an EMBL/GenBank/DDBJ whole genome shotgun (WGS) entry which is preliminary data.</text>
</comment>
<dbReference type="SUPFAM" id="SSF74653">
    <property type="entry name" value="TolA/TonB C-terminal domain"/>
    <property type="match status" value="1"/>
</dbReference>
<dbReference type="Proteomes" id="UP000546200">
    <property type="component" value="Unassembled WGS sequence"/>
</dbReference>
<evidence type="ECO:0000313" key="8">
    <source>
        <dbReference type="Proteomes" id="UP000546200"/>
    </source>
</evidence>
<name>A0A7W9B9U6_9SPHN</name>
<dbReference type="PROSITE" id="PS52015">
    <property type="entry name" value="TONB_CTD"/>
    <property type="match status" value="1"/>
</dbReference>
<dbReference type="Pfam" id="PF03544">
    <property type="entry name" value="TonB_C"/>
    <property type="match status" value="1"/>
</dbReference>
<evidence type="ECO:0000256" key="1">
    <source>
        <dbReference type="ARBA" id="ARBA00004167"/>
    </source>
</evidence>
<dbReference type="RefSeq" id="WP_184053201.1">
    <property type="nucleotide sequence ID" value="NZ_JACIJK010000001.1"/>
</dbReference>
<feature type="domain" description="TonB C-terminal" evidence="6">
    <location>
        <begin position="44"/>
        <end position="138"/>
    </location>
</feature>
<dbReference type="InterPro" id="IPR037682">
    <property type="entry name" value="TonB_C"/>
</dbReference>
<keyword evidence="8" id="KW-1185">Reference proteome</keyword>
<proteinExistence type="predicted"/>
<evidence type="ECO:0000256" key="2">
    <source>
        <dbReference type="ARBA" id="ARBA00022692"/>
    </source>
</evidence>
<dbReference type="Gene3D" id="3.30.1150.10">
    <property type="match status" value="1"/>
</dbReference>
<sequence length="176" mass="18526">MKHHLIAAVCAAVLSTVPAASDAGPVRSSGTSDAASNPVTFKAWQVRVQRELAHRLHYLAPILGRSAGSGVVRVNFNCSESGRPDKVTLAQSSGSQALDRAALFAVRKMASMHPLPSSFNHEQKFAALIYFDDGLGTQSDSKLKDMMASADKANGWIHDPVAAAQGPAPVLSIVHG</sequence>
<reference evidence="7 8" key="1">
    <citation type="submission" date="2020-08" db="EMBL/GenBank/DDBJ databases">
        <title>Genomic Encyclopedia of Type Strains, Phase IV (KMG-IV): sequencing the most valuable type-strain genomes for metagenomic binning, comparative biology and taxonomic classification.</title>
        <authorList>
            <person name="Goeker M."/>
        </authorList>
    </citation>
    <scope>NUCLEOTIDE SEQUENCE [LARGE SCALE GENOMIC DNA]</scope>
    <source>
        <strain evidence="7 8">DSM 100044</strain>
    </source>
</reference>
<keyword evidence="5" id="KW-0732">Signal</keyword>
<feature type="chain" id="PRO_5031562297" evidence="5">
    <location>
        <begin position="23"/>
        <end position="176"/>
    </location>
</feature>
<comment type="subcellular location">
    <subcellularLocation>
        <location evidence="1">Membrane</location>
        <topology evidence="1">Single-pass membrane protein</topology>
    </subcellularLocation>
</comment>
<feature type="signal peptide" evidence="5">
    <location>
        <begin position="1"/>
        <end position="22"/>
    </location>
</feature>
<evidence type="ECO:0000256" key="3">
    <source>
        <dbReference type="ARBA" id="ARBA00022989"/>
    </source>
</evidence>
<dbReference type="NCBIfam" id="TIGR01352">
    <property type="entry name" value="tonB_Cterm"/>
    <property type="match status" value="1"/>
</dbReference>
<evidence type="ECO:0000313" key="7">
    <source>
        <dbReference type="EMBL" id="MBB5713265.1"/>
    </source>
</evidence>
<gene>
    <name evidence="7" type="ORF">FHS94_000084</name>
</gene>
<keyword evidence="4" id="KW-0472">Membrane</keyword>
<dbReference type="GO" id="GO:0016020">
    <property type="term" value="C:membrane"/>
    <property type="evidence" value="ECO:0007669"/>
    <property type="project" value="UniProtKB-SubCell"/>
</dbReference>
<evidence type="ECO:0000256" key="4">
    <source>
        <dbReference type="ARBA" id="ARBA00023136"/>
    </source>
</evidence>
<evidence type="ECO:0000259" key="6">
    <source>
        <dbReference type="PROSITE" id="PS52015"/>
    </source>
</evidence>
<organism evidence="7 8">
    <name type="scientific">Sphingomonas aerophila</name>
    <dbReference type="NCBI Taxonomy" id="1344948"/>
    <lineage>
        <taxon>Bacteria</taxon>
        <taxon>Pseudomonadati</taxon>
        <taxon>Pseudomonadota</taxon>
        <taxon>Alphaproteobacteria</taxon>
        <taxon>Sphingomonadales</taxon>
        <taxon>Sphingomonadaceae</taxon>
        <taxon>Sphingomonas</taxon>
    </lineage>
</organism>
<keyword evidence="2" id="KW-0812">Transmembrane</keyword>
<dbReference type="EMBL" id="JACIJK010000001">
    <property type="protein sequence ID" value="MBB5713265.1"/>
    <property type="molecule type" value="Genomic_DNA"/>
</dbReference>
<protein>
    <submittedName>
        <fullName evidence="7">TonB family protein</fullName>
    </submittedName>
</protein>
<evidence type="ECO:0000256" key="5">
    <source>
        <dbReference type="SAM" id="SignalP"/>
    </source>
</evidence>
<dbReference type="AlphaFoldDB" id="A0A7W9B9U6"/>